<keyword evidence="3" id="KW-1185">Reference proteome</keyword>
<protein>
    <submittedName>
        <fullName evidence="2">DUF4255 domain-containing protein</fullName>
    </submittedName>
</protein>
<dbReference type="InterPro" id="IPR025351">
    <property type="entry name" value="Pvc16_N"/>
</dbReference>
<feature type="domain" description="Pvc16 N-terminal" evidence="1">
    <location>
        <begin position="13"/>
        <end position="166"/>
    </location>
</feature>
<dbReference type="RefSeq" id="WP_187468652.1">
    <property type="nucleotide sequence ID" value="NZ_JACSIT010000153.1"/>
</dbReference>
<dbReference type="AlphaFoldDB" id="A0A923PSF6"/>
<dbReference type="EMBL" id="JACSIT010000153">
    <property type="protein sequence ID" value="MBC6996649.1"/>
    <property type="molecule type" value="Genomic_DNA"/>
</dbReference>
<organism evidence="2 3">
    <name type="scientific">Neolewinella lacunae</name>
    <dbReference type="NCBI Taxonomy" id="1517758"/>
    <lineage>
        <taxon>Bacteria</taxon>
        <taxon>Pseudomonadati</taxon>
        <taxon>Bacteroidota</taxon>
        <taxon>Saprospiria</taxon>
        <taxon>Saprospirales</taxon>
        <taxon>Lewinellaceae</taxon>
        <taxon>Neolewinella</taxon>
    </lineage>
</organism>
<reference evidence="2" key="1">
    <citation type="submission" date="2020-08" db="EMBL/GenBank/DDBJ databases">
        <title>Lewinella bacteria from marine environments.</title>
        <authorList>
            <person name="Zhong Y."/>
        </authorList>
    </citation>
    <scope>NUCLEOTIDE SEQUENCE</scope>
    <source>
        <strain evidence="2">KCTC 42187</strain>
    </source>
</reference>
<proteinExistence type="predicted"/>
<sequence>MIQQVLTSIVGDLNGYLRRTVADAEDKAVLGALAEADGSPAATGDNRMVCTLVNIEQERVNLNQLPDRSAKTNAPVCLNLYLLFSARFPNNYAEALKFLALTIGFFQGKQVFTPQNTPGLPAGAEKVTMEIYNLDLHAQSQLWGALGAKLVPAVVMKMRMLTITRNLLLEEISEIRAVESNSQVDPNRTTP</sequence>
<accession>A0A923PSF6</accession>
<name>A0A923PSF6_9BACT</name>
<dbReference type="Proteomes" id="UP000650081">
    <property type="component" value="Unassembled WGS sequence"/>
</dbReference>
<gene>
    <name evidence="2" type="ORF">H9S92_20930</name>
</gene>
<evidence type="ECO:0000313" key="2">
    <source>
        <dbReference type="EMBL" id="MBC6996649.1"/>
    </source>
</evidence>
<dbReference type="Pfam" id="PF14065">
    <property type="entry name" value="Pvc16_N"/>
    <property type="match status" value="1"/>
</dbReference>
<evidence type="ECO:0000259" key="1">
    <source>
        <dbReference type="Pfam" id="PF14065"/>
    </source>
</evidence>
<evidence type="ECO:0000313" key="3">
    <source>
        <dbReference type="Proteomes" id="UP000650081"/>
    </source>
</evidence>
<comment type="caution">
    <text evidence="2">The sequence shown here is derived from an EMBL/GenBank/DDBJ whole genome shotgun (WGS) entry which is preliminary data.</text>
</comment>